<dbReference type="AlphaFoldDB" id="A0A0L8FTU0"/>
<gene>
    <name evidence="1" type="ORF">OCBIM_22008100mg</name>
</gene>
<evidence type="ECO:0000313" key="1">
    <source>
        <dbReference type="EMBL" id="KOF68089.1"/>
    </source>
</evidence>
<accession>A0A0L8FTU0</accession>
<sequence>MSCITSNSMRLFASSFTEEFLKQIKILTFQMKKFDSSFLFLFTNFKAGCSAVGWSIDMVQWG</sequence>
<name>A0A0L8FTU0_OCTBM</name>
<organism evidence="1">
    <name type="scientific">Octopus bimaculoides</name>
    <name type="common">California two-spotted octopus</name>
    <dbReference type="NCBI Taxonomy" id="37653"/>
    <lineage>
        <taxon>Eukaryota</taxon>
        <taxon>Metazoa</taxon>
        <taxon>Spiralia</taxon>
        <taxon>Lophotrochozoa</taxon>
        <taxon>Mollusca</taxon>
        <taxon>Cephalopoda</taxon>
        <taxon>Coleoidea</taxon>
        <taxon>Octopodiformes</taxon>
        <taxon>Octopoda</taxon>
        <taxon>Incirrata</taxon>
        <taxon>Octopodidae</taxon>
        <taxon>Octopus</taxon>
    </lineage>
</organism>
<proteinExistence type="predicted"/>
<reference evidence="1" key="1">
    <citation type="submission" date="2015-07" db="EMBL/GenBank/DDBJ databases">
        <title>MeaNS - Measles Nucleotide Surveillance Program.</title>
        <authorList>
            <person name="Tran T."/>
            <person name="Druce J."/>
        </authorList>
    </citation>
    <scope>NUCLEOTIDE SEQUENCE</scope>
    <source>
        <strain evidence="1">UCB-OBI-ISO-001</strain>
        <tissue evidence="1">Gonad</tissue>
    </source>
</reference>
<dbReference type="EMBL" id="KQ426567">
    <property type="protein sequence ID" value="KOF68089.1"/>
    <property type="molecule type" value="Genomic_DNA"/>
</dbReference>
<protein>
    <submittedName>
        <fullName evidence="1">Uncharacterized protein</fullName>
    </submittedName>
</protein>